<evidence type="ECO:0000313" key="2">
    <source>
        <dbReference type="Proteomes" id="UP000887566"/>
    </source>
</evidence>
<organism evidence="2 3">
    <name type="scientific">Plectus sambesii</name>
    <dbReference type="NCBI Taxonomy" id="2011161"/>
    <lineage>
        <taxon>Eukaryota</taxon>
        <taxon>Metazoa</taxon>
        <taxon>Ecdysozoa</taxon>
        <taxon>Nematoda</taxon>
        <taxon>Chromadorea</taxon>
        <taxon>Plectida</taxon>
        <taxon>Plectina</taxon>
        <taxon>Plectoidea</taxon>
        <taxon>Plectidae</taxon>
        <taxon>Plectus</taxon>
    </lineage>
</organism>
<dbReference type="PANTHER" id="PTHR11803">
    <property type="entry name" value="2-IMINOBUTANOATE/2-IMINOPROPANOATE DEAMINASE RIDA"/>
    <property type="match status" value="1"/>
</dbReference>
<dbReference type="CDD" id="cd00448">
    <property type="entry name" value="YjgF_YER057c_UK114_family"/>
    <property type="match status" value="1"/>
</dbReference>
<sequence>MSGKVVRELIHSDKAPKAGTFPLSQAVRANDTLYISGSLGLIPETGEMVTGGVEAECRQALTNMGHVLEAAGGTFNNVVKVTVLLADINDFAVMNNVYKEFFTKNYPARAAYQVANLPKSGRIEIEAIAVLGEIEEKQESPNRKRKHHI</sequence>
<accession>A0A914VG27</accession>
<comment type="similarity">
    <text evidence="1">Belongs to the RutC family.</text>
</comment>
<dbReference type="WBParaSite" id="PSAMB.scaffold1962size26411.g15836.t1">
    <property type="protein sequence ID" value="PSAMB.scaffold1962size26411.g15836.t1"/>
    <property type="gene ID" value="PSAMB.scaffold1962size26411.g15836"/>
</dbReference>
<dbReference type="GO" id="GO:0019239">
    <property type="term" value="F:deaminase activity"/>
    <property type="evidence" value="ECO:0007669"/>
    <property type="project" value="TreeGrafter"/>
</dbReference>
<dbReference type="Gene3D" id="3.30.1330.40">
    <property type="entry name" value="RutC-like"/>
    <property type="match status" value="1"/>
</dbReference>
<dbReference type="PANTHER" id="PTHR11803:SF39">
    <property type="entry name" value="2-IMINOBUTANOATE_2-IMINOPROPANOATE DEAMINASE"/>
    <property type="match status" value="1"/>
</dbReference>
<dbReference type="GO" id="GO:0005829">
    <property type="term" value="C:cytosol"/>
    <property type="evidence" value="ECO:0007669"/>
    <property type="project" value="TreeGrafter"/>
</dbReference>
<dbReference type="Proteomes" id="UP000887566">
    <property type="component" value="Unplaced"/>
</dbReference>
<protein>
    <submittedName>
        <fullName evidence="3">2-iminobutanoate/2-iminopropanoate deaminase</fullName>
    </submittedName>
</protein>
<dbReference type="InterPro" id="IPR035959">
    <property type="entry name" value="RutC-like_sf"/>
</dbReference>
<keyword evidence="2" id="KW-1185">Reference proteome</keyword>
<evidence type="ECO:0000256" key="1">
    <source>
        <dbReference type="ARBA" id="ARBA00010552"/>
    </source>
</evidence>
<dbReference type="AlphaFoldDB" id="A0A914VG27"/>
<dbReference type="GO" id="GO:0005739">
    <property type="term" value="C:mitochondrion"/>
    <property type="evidence" value="ECO:0007669"/>
    <property type="project" value="TreeGrafter"/>
</dbReference>
<dbReference type="NCBIfam" id="TIGR00004">
    <property type="entry name" value="Rid family detoxifying hydrolase"/>
    <property type="match status" value="1"/>
</dbReference>
<proteinExistence type="inferred from homology"/>
<name>A0A914VG27_9BILA</name>
<dbReference type="FunFam" id="3.30.1330.40:FF:000001">
    <property type="entry name" value="L-PSP family endoribonuclease"/>
    <property type="match status" value="1"/>
</dbReference>
<dbReference type="SUPFAM" id="SSF55298">
    <property type="entry name" value="YjgF-like"/>
    <property type="match status" value="1"/>
</dbReference>
<reference evidence="3" key="1">
    <citation type="submission" date="2022-11" db="UniProtKB">
        <authorList>
            <consortium name="WormBaseParasite"/>
        </authorList>
    </citation>
    <scope>IDENTIFICATION</scope>
</reference>
<evidence type="ECO:0000313" key="3">
    <source>
        <dbReference type="WBParaSite" id="PSAMB.scaffold1962size26411.g15836.t1"/>
    </source>
</evidence>
<dbReference type="Pfam" id="PF01042">
    <property type="entry name" value="Ribonuc_L-PSP"/>
    <property type="match status" value="1"/>
</dbReference>
<dbReference type="PROSITE" id="PS01094">
    <property type="entry name" value="UPF0076"/>
    <property type="match status" value="1"/>
</dbReference>
<dbReference type="InterPro" id="IPR006056">
    <property type="entry name" value="RidA"/>
</dbReference>
<dbReference type="InterPro" id="IPR019897">
    <property type="entry name" value="RidA_CS"/>
</dbReference>
<dbReference type="InterPro" id="IPR006175">
    <property type="entry name" value="YjgF/YER057c/UK114"/>
</dbReference>